<name>A0A6J6SJQ6_9ZZZZ</name>
<organism evidence="2">
    <name type="scientific">freshwater metagenome</name>
    <dbReference type="NCBI Taxonomy" id="449393"/>
    <lineage>
        <taxon>unclassified sequences</taxon>
        <taxon>metagenomes</taxon>
        <taxon>ecological metagenomes</taxon>
    </lineage>
</organism>
<feature type="compositionally biased region" description="Gly residues" evidence="1">
    <location>
        <begin position="1"/>
        <end position="20"/>
    </location>
</feature>
<evidence type="ECO:0000313" key="2">
    <source>
        <dbReference type="EMBL" id="CAB4734875.1"/>
    </source>
</evidence>
<evidence type="ECO:0000256" key="1">
    <source>
        <dbReference type="SAM" id="MobiDB-lite"/>
    </source>
</evidence>
<gene>
    <name evidence="2" type="ORF">UFOPK2602_02577</name>
</gene>
<sequence length="119" mass="11350">MSSGDGTGDSGGGGGGGSSGVGPTKHKSASTKTQLVVVGAVLSGLDGTVIGRIGAITGGGVAAVPNVMALSPDPEAVPTRIVPFVAPAGTVAVSSVGETDWNWDAGTPLKVTVVGVLRL</sequence>
<proteinExistence type="predicted"/>
<accession>A0A6J6SJQ6</accession>
<reference evidence="2" key="1">
    <citation type="submission" date="2020-05" db="EMBL/GenBank/DDBJ databases">
        <authorList>
            <person name="Chiriac C."/>
            <person name="Salcher M."/>
            <person name="Ghai R."/>
            <person name="Kavagutti S V."/>
        </authorList>
    </citation>
    <scope>NUCLEOTIDE SEQUENCE</scope>
</reference>
<dbReference type="AlphaFoldDB" id="A0A6J6SJQ6"/>
<dbReference type="EMBL" id="CAEZXX010000301">
    <property type="protein sequence ID" value="CAB4734875.1"/>
    <property type="molecule type" value="Genomic_DNA"/>
</dbReference>
<feature type="region of interest" description="Disordered" evidence="1">
    <location>
        <begin position="1"/>
        <end position="31"/>
    </location>
</feature>
<protein>
    <submittedName>
        <fullName evidence="2">Unannotated protein</fullName>
    </submittedName>
</protein>